<dbReference type="OrthoDB" id="9813214at2"/>
<evidence type="ECO:0000259" key="2">
    <source>
        <dbReference type="Pfam" id="PF13439"/>
    </source>
</evidence>
<dbReference type="SUPFAM" id="SSF53756">
    <property type="entry name" value="UDP-Glycosyltransferase/glycogen phosphorylase"/>
    <property type="match status" value="1"/>
</dbReference>
<organism evidence="3 4">
    <name type="scientific">Thermoflavimicrobium dichotomicum</name>
    <dbReference type="NCBI Taxonomy" id="46223"/>
    <lineage>
        <taxon>Bacteria</taxon>
        <taxon>Bacillati</taxon>
        <taxon>Bacillota</taxon>
        <taxon>Bacilli</taxon>
        <taxon>Bacillales</taxon>
        <taxon>Thermoactinomycetaceae</taxon>
        <taxon>Thermoflavimicrobium</taxon>
    </lineage>
</organism>
<dbReference type="CDD" id="cd03794">
    <property type="entry name" value="GT4_WbuB-like"/>
    <property type="match status" value="1"/>
</dbReference>
<dbReference type="EMBL" id="FORR01000001">
    <property type="protein sequence ID" value="SFI65545.1"/>
    <property type="molecule type" value="Genomic_DNA"/>
</dbReference>
<name>A0A1I3K026_9BACL</name>
<evidence type="ECO:0000259" key="1">
    <source>
        <dbReference type="Pfam" id="PF00534"/>
    </source>
</evidence>
<dbReference type="InterPro" id="IPR028098">
    <property type="entry name" value="Glyco_trans_4-like_N"/>
</dbReference>
<dbReference type="Proteomes" id="UP000199545">
    <property type="component" value="Unassembled WGS sequence"/>
</dbReference>
<reference evidence="3 4" key="1">
    <citation type="submission" date="2016-10" db="EMBL/GenBank/DDBJ databases">
        <authorList>
            <person name="de Groot N.N."/>
        </authorList>
    </citation>
    <scope>NUCLEOTIDE SEQUENCE [LARGE SCALE GENOMIC DNA]</scope>
    <source>
        <strain evidence="3 4">DSM 44778</strain>
    </source>
</reference>
<dbReference type="Pfam" id="PF13439">
    <property type="entry name" value="Glyco_transf_4"/>
    <property type="match status" value="1"/>
</dbReference>
<gene>
    <name evidence="3" type="ORF">SAMN05421852_101264</name>
</gene>
<dbReference type="PANTHER" id="PTHR45947">
    <property type="entry name" value="SULFOQUINOVOSYL TRANSFERASE SQD2"/>
    <property type="match status" value="1"/>
</dbReference>
<dbReference type="GO" id="GO:0016758">
    <property type="term" value="F:hexosyltransferase activity"/>
    <property type="evidence" value="ECO:0007669"/>
    <property type="project" value="TreeGrafter"/>
</dbReference>
<sequence>MPQKVMIFSSVHPYDDTRIFHKQAVSLAQAGYEVELHAVADFEEKFEKGVKIVGVKRHAKKWKRLENGRILYERALKSHADIFHFHDPELLPWGVRLAKKTNKPVIYDAHEDLPKQIYTKMWIPGYLRGSLSRLVHWIEKRWARKLAAVITATEPIANQFQTAKQVTVIKNYPLAMPKVDRDENEKNIILYIGGISYLRGYREMIQMMDYIPRELNAELHLVGPLQHIAPADCDEKELLKKNVYLHGRVPFEEVKHWLAKGKVGLVCLHPTQNYPESLPIKMFEYMAAGLPLVASNFPQWKEIVETSQSGFTVDPLNPEEMADKVTRLLSDSSLRKKMGQNGRKAHEEVYNWQVEENKLLELYRILLSK</sequence>
<proteinExistence type="predicted"/>
<evidence type="ECO:0000313" key="3">
    <source>
        <dbReference type="EMBL" id="SFI65545.1"/>
    </source>
</evidence>
<dbReference type="PANTHER" id="PTHR45947:SF3">
    <property type="entry name" value="SULFOQUINOVOSYL TRANSFERASE SQD2"/>
    <property type="match status" value="1"/>
</dbReference>
<dbReference type="InterPro" id="IPR050194">
    <property type="entry name" value="Glycosyltransferase_grp1"/>
</dbReference>
<dbReference type="InterPro" id="IPR001296">
    <property type="entry name" value="Glyco_trans_1"/>
</dbReference>
<protein>
    <submittedName>
        <fullName evidence="3">Glycosyltransferase involved in cell wall bisynthesis</fullName>
    </submittedName>
</protein>
<dbReference type="RefSeq" id="WP_093227284.1">
    <property type="nucleotide sequence ID" value="NZ_FORR01000001.1"/>
</dbReference>
<dbReference type="AlphaFoldDB" id="A0A1I3K026"/>
<evidence type="ECO:0000313" key="4">
    <source>
        <dbReference type="Proteomes" id="UP000199545"/>
    </source>
</evidence>
<dbReference type="Gene3D" id="3.40.50.2000">
    <property type="entry name" value="Glycogen Phosphorylase B"/>
    <property type="match status" value="2"/>
</dbReference>
<feature type="domain" description="Glycosyltransferase subfamily 4-like N-terminal" evidence="2">
    <location>
        <begin position="24"/>
        <end position="171"/>
    </location>
</feature>
<keyword evidence="3" id="KW-0808">Transferase</keyword>
<accession>A0A1I3K026</accession>
<dbReference type="STRING" id="46223.SAMN05421852_101264"/>
<keyword evidence="4" id="KW-1185">Reference proteome</keyword>
<feature type="domain" description="Glycosyl transferase family 1" evidence="1">
    <location>
        <begin position="183"/>
        <end position="344"/>
    </location>
</feature>
<dbReference type="Pfam" id="PF00534">
    <property type="entry name" value="Glycos_transf_1"/>
    <property type="match status" value="1"/>
</dbReference>